<dbReference type="SMART" id="SM00866">
    <property type="entry name" value="UTRA"/>
    <property type="match status" value="1"/>
</dbReference>
<dbReference type="CDD" id="cd07377">
    <property type="entry name" value="WHTH_GntR"/>
    <property type="match status" value="1"/>
</dbReference>
<evidence type="ECO:0000256" key="3">
    <source>
        <dbReference type="ARBA" id="ARBA00023163"/>
    </source>
</evidence>
<gene>
    <name evidence="6" type="ORF">GCM10009844_28860</name>
</gene>
<dbReference type="PANTHER" id="PTHR44846">
    <property type="entry name" value="MANNOSYL-D-GLYCERATE TRANSPORT/METABOLISM SYSTEM REPRESSOR MNGR-RELATED"/>
    <property type="match status" value="1"/>
</dbReference>
<dbReference type="InterPro" id="IPR000524">
    <property type="entry name" value="Tscrpt_reg_HTH_GntR"/>
</dbReference>
<keyword evidence="2" id="KW-0238">DNA-binding</keyword>
<dbReference type="SUPFAM" id="SSF64288">
    <property type="entry name" value="Chorismate lyase-like"/>
    <property type="match status" value="1"/>
</dbReference>
<comment type="caution">
    <text evidence="6">The sequence shown here is derived from an EMBL/GenBank/DDBJ whole genome shotgun (WGS) entry which is preliminary data.</text>
</comment>
<dbReference type="InterPro" id="IPR036388">
    <property type="entry name" value="WH-like_DNA-bd_sf"/>
</dbReference>
<accession>A0ABN2ZX09</accession>
<dbReference type="InterPro" id="IPR050679">
    <property type="entry name" value="Bact_HTH_transcr_reg"/>
</dbReference>
<feature type="region of interest" description="Disordered" evidence="4">
    <location>
        <begin position="247"/>
        <end position="271"/>
    </location>
</feature>
<dbReference type="Gene3D" id="3.40.1410.10">
    <property type="entry name" value="Chorismate lyase-like"/>
    <property type="match status" value="1"/>
</dbReference>
<evidence type="ECO:0000313" key="6">
    <source>
        <dbReference type="EMBL" id="GAA2149369.1"/>
    </source>
</evidence>
<dbReference type="Pfam" id="PF07702">
    <property type="entry name" value="UTRA"/>
    <property type="match status" value="1"/>
</dbReference>
<proteinExistence type="predicted"/>
<dbReference type="Pfam" id="PF00392">
    <property type="entry name" value="GntR"/>
    <property type="match status" value="1"/>
</dbReference>
<feature type="domain" description="HTH gntR-type" evidence="5">
    <location>
        <begin position="15"/>
        <end position="82"/>
    </location>
</feature>
<dbReference type="InterPro" id="IPR011663">
    <property type="entry name" value="UTRA"/>
</dbReference>
<dbReference type="SMART" id="SM00345">
    <property type="entry name" value="HTH_GNTR"/>
    <property type="match status" value="1"/>
</dbReference>
<dbReference type="Proteomes" id="UP001501771">
    <property type="component" value="Unassembled WGS sequence"/>
</dbReference>
<dbReference type="PANTHER" id="PTHR44846:SF1">
    <property type="entry name" value="MANNOSYL-D-GLYCERATE TRANSPORT_METABOLISM SYSTEM REPRESSOR MNGR-RELATED"/>
    <property type="match status" value="1"/>
</dbReference>
<keyword evidence="3" id="KW-0804">Transcription</keyword>
<sequence>MSSTRPARVITDGPRPKHAQLSDVLADLAVHELGPDAAIPSERDLMTTYDVSRATVRKAIDSLVADGLLHRIHGKGTFVARPRLESRLHLASFSQDMRRRGLTPSTRLLSIELDEPPADVAKALDLSADGSAWRLDRVRLADGQPIALENGWYPRALLPGLDRHDLGGSLYGLLADVYDLAIDSAEQTLWGETADAATARRLDAPVNTPLLVFRRVSYAAGRPLEYVVSRYRGDRYQLHMSLGRDDLGTARASTPAPASPQKQGISEGKQA</sequence>
<dbReference type="InterPro" id="IPR028978">
    <property type="entry name" value="Chorismate_lyase_/UTRA_dom_sf"/>
</dbReference>
<keyword evidence="7" id="KW-1185">Reference proteome</keyword>
<evidence type="ECO:0000256" key="4">
    <source>
        <dbReference type="SAM" id="MobiDB-lite"/>
    </source>
</evidence>
<evidence type="ECO:0000313" key="7">
    <source>
        <dbReference type="Proteomes" id="UP001501771"/>
    </source>
</evidence>
<feature type="compositionally biased region" description="Low complexity" evidence="4">
    <location>
        <begin position="249"/>
        <end position="260"/>
    </location>
</feature>
<keyword evidence="1" id="KW-0805">Transcription regulation</keyword>
<dbReference type="EMBL" id="BAAAQR010000009">
    <property type="protein sequence ID" value="GAA2149369.1"/>
    <property type="molecule type" value="Genomic_DNA"/>
</dbReference>
<dbReference type="InterPro" id="IPR036390">
    <property type="entry name" value="WH_DNA-bd_sf"/>
</dbReference>
<reference evidence="6 7" key="1">
    <citation type="journal article" date="2019" name="Int. J. Syst. Evol. Microbiol.">
        <title>The Global Catalogue of Microorganisms (GCM) 10K type strain sequencing project: providing services to taxonomists for standard genome sequencing and annotation.</title>
        <authorList>
            <consortium name="The Broad Institute Genomics Platform"/>
            <consortium name="The Broad Institute Genome Sequencing Center for Infectious Disease"/>
            <person name="Wu L."/>
            <person name="Ma J."/>
        </authorList>
    </citation>
    <scope>NUCLEOTIDE SEQUENCE [LARGE SCALE GENOMIC DNA]</scope>
    <source>
        <strain evidence="6 7">JCM 16022</strain>
    </source>
</reference>
<dbReference type="PRINTS" id="PR00035">
    <property type="entry name" value="HTHGNTR"/>
</dbReference>
<dbReference type="Gene3D" id="1.10.10.10">
    <property type="entry name" value="Winged helix-like DNA-binding domain superfamily/Winged helix DNA-binding domain"/>
    <property type="match status" value="1"/>
</dbReference>
<evidence type="ECO:0000256" key="1">
    <source>
        <dbReference type="ARBA" id="ARBA00023015"/>
    </source>
</evidence>
<dbReference type="RefSeq" id="WP_344153500.1">
    <property type="nucleotide sequence ID" value="NZ_BAAAQR010000009.1"/>
</dbReference>
<dbReference type="PROSITE" id="PS50949">
    <property type="entry name" value="HTH_GNTR"/>
    <property type="match status" value="1"/>
</dbReference>
<dbReference type="SUPFAM" id="SSF46785">
    <property type="entry name" value="Winged helix' DNA-binding domain"/>
    <property type="match status" value="1"/>
</dbReference>
<name>A0ABN2ZX09_9ACTN</name>
<protein>
    <submittedName>
        <fullName evidence="6">GntR family transcriptional regulator</fullName>
    </submittedName>
</protein>
<organism evidence="6 7">
    <name type="scientific">Nocardioides koreensis</name>
    <dbReference type="NCBI Taxonomy" id="433651"/>
    <lineage>
        <taxon>Bacteria</taxon>
        <taxon>Bacillati</taxon>
        <taxon>Actinomycetota</taxon>
        <taxon>Actinomycetes</taxon>
        <taxon>Propionibacteriales</taxon>
        <taxon>Nocardioidaceae</taxon>
        <taxon>Nocardioides</taxon>
    </lineage>
</organism>
<evidence type="ECO:0000259" key="5">
    <source>
        <dbReference type="PROSITE" id="PS50949"/>
    </source>
</evidence>
<evidence type="ECO:0000256" key="2">
    <source>
        <dbReference type="ARBA" id="ARBA00023125"/>
    </source>
</evidence>